<organism evidence="3">
    <name type="scientific">Acromyrmex echinatior</name>
    <name type="common">Panamanian leafcutter ant</name>
    <name type="synonym">Acromyrmex octospinosus echinatior</name>
    <dbReference type="NCBI Taxonomy" id="103372"/>
    <lineage>
        <taxon>Eukaryota</taxon>
        <taxon>Metazoa</taxon>
        <taxon>Ecdysozoa</taxon>
        <taxon>Arthropoda</taxon>
        <taxon>Hexapoda</taxon>
        <taxon>Insecta</taxon>
        <taxon>Pterygota</taxon>
        <taxon>Neoptera</taxon>
        <taxon>Endopterygota</taxon>
        <taxon>Hymenoptera</taxon>
        <taxon>Apocrita</taxon>
        <taxon>Aculeata</taxon>
        <taxon>Formicoidea</taxon>
        <taxon>Formicidae</taxon>
        <taxon>Myrmicinae</taxon>
        <taxon>Acromyrmex</taxon>
    </lineage>
</organism>
<feature type="region of interest" description="Disordered" evidence="1">
    <location>
        <begin position="195"/>
        <end position="261"/>
    </location>
</feature>
<reference evidence="2" key="1">
    <citation type="submission" date="2011-02" db="EMBL/GenBank/DDBJ databases">
        <title>The genome of the leaf-cutting ant Acromyrmex echinatior suggests key adaptations to social evolution and fungus farming.</title>
        <authorList>
            <person name="Nygaard S."/>
            <person name="Zhang G."/>
        </authorList>
    </citation>
    <scope>NUCLEOTIDE SEQUENCE</scope>
</reference>
<proteinExistence type="predicted"/>
<evidence type="ECO:0000313" key="2">
    <source>
        <dbReference type="EMBL" id="EGI59406.1"/>
    </source>
</evidence>
<dbReference type="AlphaFoldDB" id="F4X2C4"/>
<protein>
    <submittedName>
        <fullName evidence="2">Uncharacterized protein</fullName>
    </submittedName>
</protein>
<evidence type="ECO:0000313" key="3">
    <source>
        <dbReference type="Proteomes" id="UP000007755"/>
    </source>
</evidence>
<sequence>MHRQLRQLLTISCSLVRLYDESKIALLLSRRDITFAASHYSVRTEKGAVGRDLSADSQVMQLNASWRYPDVILSAARIKATEKCTSLTYTSILSRALIDIREPLLKFSQRATALDTLKRRPWPATVLVKDFVSWASMTSLVVQGPREEPTNVGDCRSTVALNHELPSAAARGWLWLLTELGGPAGQLCASPAVWYSPPRPGRSRPRRRGELVERRASEDSLRRGVQRRRKCLKDSVSGRCRRSHRDSPPESHAFVHMSASGIEEKERLTAPVLSLSSSLMDRSE</sequence>
<keyword evidence="3" id="KW-1185">Reference proteome</keyword>
<gene>
    <name evidence="2" type="ORF">G5I_12443</name>
</gene>
<dbReference type="InParanoid" id="F4X2C4"/>
<evidence type="ECO:0000256" key="1">
    <source>
        <dbReference type="SAM" id="MobiDB-lite"/>
    </source>
</evidence>
<feature type="compositionally biased region" description="Basic and acidic residues" evidence="1">
    <location>
        <begin position="208"/>
        <end position="222"/>
    </location>
</feature>
<name>F4X2C4_ACREC</name>
<accession>F4X2C4</accession>
<dbReference type="EMBL" id="GL888575">
    <property type="protein sequence ID" value="EGI59406.1"/>
    <property type="molecule type" value="Genomic_DNA"/>
</dbReference>
<dbReference type="Proteomes" id="UP000007755">
    <property type="component" value="Unassembled WGS sequence"/>
</dbReference>